<dbReference type="GO" id="GO:0005737">
    <property type="term" value="C:cytoplasm"/>
    <property type="evidence" value="ECO:0007669"/>
    <property type="project" value="UniProtKB-SubCell"/>
</dbReference>
<keyword evidence="2" id="KW-0963">Cytoplasm</keyword>
<dbReference type="AlphaFoldDB" id="A0A4S8NP92"/>
<accession>A0A4S8NP92</accession>
<organism evidence="3 4">
    <name type="scientific">Peteryoungia ipomoeae</name>
    <dbReference type="NCBI Taxonomy" id="1210932"/>
    <lineage>
        <taxon>Bacteria</taxon>
        <taxon>Pseudomonadati</taxon>
        <taxon>Pseudomonadota</taxon>
        <taxon>Alphaproteobacteria</taxon>
        <taxon>Hyphomicrobiales</taxon>
        <taxon>Rhizobiaceae</taxon>
        <taxon>Peteryoungia</taxon>
    </lineage>
</organism>
<dbReference type="RefSeq" id="WP_136600500.1">
    <property type="nucleotide sequence ID" value="NZ_STGV01000018.1"/>
</dbReference>
<dbReference type="EC" id="2.3.1.-" evidence="2"/>
<dbReference type="OrthoDB" id="5431564at2"/>
<dbReference type="GO" id="GO:0031640">
    <property type="term" value="P:killing of cells of another organism"/>
    <property type="evidence" value="ECO:0007669"/>
    <property type="project" value="UniProtKB-KW"/>
</dbReference>
<keyword evidence="2" id="KW-0204">Cytolysis</keyword>
<sequence>MSEVAGEPVAKTELSSETLEKIAGIKTAIHSSFGQVVLAMSSVPRYRHQSLADLAHLVIDPLARDCIAIASPKPASDSDPKAALAPAAIAIWASVSEEVEAKLKEQIKAGVFPVRLKPSEWKSGEKVWLLDVIAPTREMATMVLKSFNHVAKSEQVSIHPLVAQLVDREVLKQLVSAGAQSSEVNSSPTIN</sequence>
<dbReference type="GO" id="GO:0016746">
    <property type="term" value="F:acyltransferase activity"/>
    <property type="evidence" value="ECO:0007669"/>
    <property type="project" value="UniProtKB-UniRule"/>
</dbReference>
<proteinExistence type="inferred from homology"/>
<evidence type="ECO:0000313" key="4">
    <source>
        <dbReference type="Proteomes" id="UP000308828"/>
    </source>
</evidence>
<dbReference type="Proteomes" id="UP000308828">
    <property type="component" value="Unassembled WGS sequence"/>
</dbReference>
<evidence type="ECO:0000256" key="2">
    <source>
        <dbReference type="RuleBase" id="RU368102"/>
    </source>
</evidence>
<keyword evidence="2 3" id="KW-0808">Transferase</keyword>
<evidence type="ECO:0000256" key="1">
    <source>
        <dbReference type="ARBA" id="ARBA00005686"/>
    </source>
</evidence>
<reference evidence="3 4" key="1">
    <citation type="submission" date="2019-04" db="EMBL/GenBank/DDBJ databases">
        <title>Genome sequence of strain shin9-1.</title>
        <authorList>
            <person name="Gao J."/>
            <person name="Sun J."/>
        </authorList>
    </citation>
    <scope>NUCLEOTIDE SEQUENCE [LARGE SCALE GENOMIC DNA]</scope>
    <source>
        <strain evidence="4">shin9-1</strain>
    </source>
</reference>
<gene>
    <name evidence="3" type="ORF">FAA97_20955</name>
</gene>
<comment type="caution">
    <text evidence="3">The sequence shown here is derived from an EMBL/GenBank/DDBJ whole genome shotgun (WGS) entry which is preliminary data.</text>
</comment>
<keyword evidence="4" id="KW-1185">Reference proteome</keyword>
<dbReference type="InterPro" id="IPR003996">
    <property type="entry name" value="RTX_toxin-activating_protC_bac"/>
</dbReference>
<comment type="function">
    <text evidence="2">Involved in fatty acylation of protoxin at internal lysine residues, thereby converting it to the active toxin.</text>
</comment>
<dbReference type="EMBL" id="STGV01000018">
    <property type="protein sequence ID" value="THV18062.1"/>
    <property type="molecule type" value="Genomic_DNA"/>
</dbReference>
<protein>
    <recommendedName>
        <fullName evidence="2">RTX toxin-activating lysine-acyltransferase</fullName>
        <ecNumber evidence="2">2.3.1.-</ecNumber>
    </recommendedName>
</protein>
<dbReference type="GO" id="GO:0009404">
    <property type="term" value="P:toxin metabolic process"/>
    <property type="evidence" value="ECO:0007669"/>
    <property type="project" value="UniProtKB-UniRule"/>
</dbReference>
<name>A0A4S8NP92_9HYPH</name>
<evidence type="ECO:0000313" key="3">
    <source>
        <dbReference type="EMBL" id="THV18062.1"/>
    </source>
</evidence>
<comment type="subcellular location">
    <subcellularLocation>
        <location evidence="2">Cytoplasm</location>
    </subcellularLocation>
</comment>
<comment type="similarity">
    <text evidence="1 2">Belongs to the RTX toxin acyltransferase family.</text>
</comment>
<dbReference type="Pfam" id="PF02794">
    <property type="entry name" value="HlyC"/>
    <property type="match status" value="1"/>
</dbReference>
<keyword evidence="2 3" id="KW-0012">Acyltransferase</keyword>